<keyword evidence="4 11" id="KW-1133">Transmembrane helix</keyword>
<dbReference type="InterPro" id="IPR018422">
    <property type="entry name" value="Cation/H_exchanger_CPA1"/>
</dbReference>
<keyword evidence="3 9" id="KW-0812">Transmembrane</keyword>
<dbReference type="GO" id="GO:0015385">
    <property type="term" value="F:sodium:proton antiporter activity"/>
    <property type="evidence" value="ECO:0007669"/>
    <property type="project" value="InterPro"/>
</dbReference>
<keyword evidence="7 11" id="KW-0472">Membrane</keyword>
<dbReference type="GO" id="GO:0005886">
    <property type="term" value="C:plasma membrane"/>
    <property type="evidence" value="ECO:0007669"/>
    <property type="project" value="TreeGrafter"/>
</dbReference>
<dbReference type="GO" id="GO:0015386">
    <property type="term" value="F:potassium:proton antiporter activity"/>
    <property type="evidence" value="ECO:0007669"/>
    <property type="project" value="TreeGrafter"/>
</dbReference>
<comment type="subcellular location">
    <subcellularLocation>
        <location evidence="1">Membrane</location>
        <topology evidence="1">Multi-pass membrane protein</topology>
    </subcellularLocation>
</comment>
<evidence type="ECO:0000256" key="1">
    <source>
        <dbReference type="ARBA" id="ARBA00004141"/>
    </source>
</evidence>
<evidence type="ECO:0000256" key="12">
    <source>
        <dbReference type="SAM" id="SignalP"/>
    </source>
</evidence>
<keyword evidence="2 9" id="KW-0813">Transport</keyword>
<keyword evidence="8 9" id="KW-0739">Sodium transport</keyword>
<dbReference type="InterPro" id="IPR004709">
    <property type="entry name" value="NaH_exchanger"/>
</dbReference>
<gene>
    <name evidence="14" type="ORF">KFE25_008886</name>
</gene>
<evidence type="ECO:0000256" key="4">
    <source>
        <dbReference type="ARBA" id="ARBA00022989"/>
    </source>
</evidence>
<dbReference type="PANTHER" id="PTHR10110:SF187">
    <property type="entry name" value="SODIUM_HYDROGEN EXCHANGER"/>
    <property type="match status" value="1"/>
</dbReference>
<dbReference type="OrthoDB" id="196264at2759"/>
<accession>A0A8J6CHP8</accession>
<evidence type="ECO:0000256" key="11">
    <source>
        <dbReference type="SAM" id="Phobius"/>
    </source>
</evidence>
<dbReference type="NCBIfam" id="TIGR00840">
    <property type="entry name" value="b_cpa1"/>
    <property type="match status" value="1"/>
</dbReference>
<feature type="transmembrane region" description="Helical" evidence="11">
    <location>
        <begin position="200"/>
        <end position="222"/>
    </location>
</feature>
<dbReference type="PRINTS" id="PR01084">
    <property type="entry name" value="NAHEXCHNGR"/>
</dbReference>
<feature type="transmembrane region" description="Helical" evidence="11">
    <location>
        <begin position="508"/>
        <end position="532"/>
    </location>
</feature>
<dbReference type="AlphaFoldDB" id="A0A8J6CHP8"/>
<evidence type="ECO:0000256" key="3">
    <source>
        <dbReference type="ARBA" id="ARBA00022692"/>
    </source>
</evidence>
<evidence type="ECO:0000313" key="15">
    <source>
        <dbReference type="Proteomes" id="UP000751190"/>
    </source>
</evidence>
<feature type="chain" id="PRO_5035209392" description="Sodium/hydrogen exchanger" evidence="12">
    <location>
        <begin position="20"/>
        <end position="838"/>
    </location>
</feature>
<dbReference type="GO" id="GO:0051453">
    <property type="term" value="P:regulation of intracellular pH"/>
    <property type="evidence" value="ECO:0007669"/>
    <property type="project" value="TreeGrafter"/>
</dbReference>
<dbReference type="PROSITE" id="PS51257">
    <property type="entry name" value="PROKAR_LIPOPROTEIN"/>
    <property type="match status" value="1"/>
</dbReference>
<evidence type="ECO:0000256" key="9">
    <source>
        <dbReference type="RuleBase" id="RU003722"/>
    </source>
</evidence>
<dbReference type="Gene3D" id="6.10.140.1330">
    <property type="match status" value="1"/>
</dbReference>
<dbReference type="Pfam" id="PF00999">
    <property type="entry name" value="Na_H_Exchanger"/>
    <property type="match status" value="1"/>
</dbReference>
<evidence type="ECO:0000256" key="7">
    <source>
        <dbReference type="ARBA" id="ARBA00023136"/>
    </source>
</evidence>
<feature type="transmembrane region" description="Helical" evidence="11">
    <location>
        <begin position="314"/>
        <end position="335"/>
    </location>
</feature>
<reference evidence="14" key="1">
    <citation type="submission" date="2021-05" db="EMBL/GenBank/DDBJ databases">
        <title>The genome of the haptophyte Pavlova lutheri (Diacronema luteri, Pavlovales) - a model for lipid biosynthesis in eukaryotic algae.</title>
        <authorList>
            <person name="Hulatt C.J."/>
            <person name="Posewitz M.C."/>
        </authorList>
    </citation>
    <scope>NUCLEOTIDE SEQUENCE</scope>
    <source>
        <strain evidence="14">NIVA-4/92</strain>
    </source>
</reference>
<keyword evidence="9" id="KW-0050">Antiport</keyword>
<dbReference type="Proteomes" id="UP000751190">
    <property type="component" value="Unassembled WGS sequence"/>
</dbReference>
<feature type="transmembrane region" description="Helical" evidence="11">
    <location>
        <begin position="171"/>
        <end position="188"/>
    </location>
</feature>
<comment type="similarity">
    <text evidence="9">Belongs to the monovalent cation:proton antiporter 1 (CPA1) transporter (TC 2.A.36) family.</text>
</comment>
<evidence type="ECO:0000256" key="6">
    <source>
        <dbReference type="ARBA" id="ARBA00023065"/>
    </source>
</evidence>
<organism evidence="14 15">
    <name type="scientific">Diacronema lutheri</name>
    <name type="common">Unicellular marine alga</name>
    <name type="synonym">Monochrysis lutheri</name>
    <dbReference type="NCBI Taxonomy" id="2081491"/>
    <lineage>
        <taxon>Eukaryota</taxon>
        <taxon>Haptista</taxon>
        <taxon>Haptophyta</taxon>
        <taxon>Pavlovophyceae</taxon>
        <taxon>Pavlovales</taxon>
        <taxon>Pavlovaceae</taxon>
        <taxon>Diacronema</taxon>
    </lineage>
</organism>
<keyword evidence="12" id="KW-0732">Signal</keyword>
<feature type="transmembrane region" description="Helical" evidence="11">
    <location>
        <begin position="413"/>
        <end position="432"/>
    </location>
</feature>
<feature type="transmembrane region" description="Helical" evidence="11">
    <location>
        <begin position="104"/>
        <end position="122"/>
    </location>
</feature>
<feature type="transmembrane region" description="Helical" evidence="11">
    <location>
        <begin position="134"/>
        <end position="151"/>
    </location>
</feature>
<keyword evidence="5" id="KW-0915">Sodium</keyword>
<evidence type="ECO:0000256" key="5">
    <source>
        <dbReference type="ARBA" id="ARBA00023053"/>
    </source>
</evidence>
<sequence length="838" mass="89890">MFRTVIVLLALALAGALSAAVPGPGCAGGGCAGGAAQHRGAAGLAAGTPPGAPHAPSRSIGRSRQLAAAVGSDVAGSPESVGAPDEEAVVYSEVLHREISREQFFDIFLTSLVALMILITFWELLVGPTPLGQVVPTAAFSLFLGMLFGYMMRVLDLAEPERGFMKFSDRLFLFVLLPPIIYESAFMMDRKLFFHNAGTIMLIVIPGVVLSTSIIGMVTYWVGKAGLFTHDGRTPLDFSSPLQPMLFGSLISATDPVATLAILSTVSIPPVLFVLIFGESLLNDAVSIVLYKVLKWYGAEAFSWHTLPVVVFDFVAISVGSVLVGSGIGLLSAYVHKQLIERTFHSPSGEMTSILLFGYISYTLAESVNLSGITALVVAGICQRYYTFYSISHEAQHASHHVLKLIASKAEQFVFVYLGINVFLVSGSANPASESAHREWGSDMVLFAAFMLIMCMVSRLVMVLLLCTLANWRRKSRKIKHSEMVLMWWAGLRGAMAFALAKDLNNEVIVSLTIVVVLFTTFVCGCSTSLIVSRLGLVSATAAKEGPSDTLQQQLREIASSTAAGIEMSSTLPTAAAGAHPAHPSIAPPMNRRQSFALLPPRVDKRQRHWDQFDRKWMRPLFGGPGVHIGHAQSTQITERIGPPTELRARAAAASAAPQPPAIATAASVAAAAAAAEHHHAPHAGRQPSLAVLARQLSTGVGSRLETPPSELREEKATCILDLGGGSDESEDDEPLVLVYEEEPIEEGEEGDEDCDTVYAPLPTHLRLAPREPHEWVRTSGSHSEDEHEDSGQMLVMRRRGDNRRRAPLRADHSEGTASAPAPEARLSHGGGMNAPLL</sequence>
<evidence type="ECO:0000259" key="13">
    <source>
        <dbReference type="Pfam" id="PF00999"/>
    </source>
</evidence>
<proteinExistence type="inferred from homology"/>
<evidence type="ECO:0000313" key="14">
    <source>
        <dbReference type="EMBL" id="KAG8470465.1"/>
    </source>
</evidence>
<feature type="region of interest" description="Disordered" evidence="10">
    <location>
        <begin position="777"/>
        <end position="838"/>
    </location>
</feature>
<evidence type="ECO:0000256" key="2">
    <source>
        <dbReference type="ARBA" id="ARBA00022448"/>
    </source>
</evidence>
<dbReference type="InterPro" id="IPR006153">
    <property type="entry name" value="Cation/H_exchanger_TM"/>
</dbReference>
<feature type="compositionally biased region" description="Gly residues" evidence="10">
    <location>
        <begin position="829"/>
        <end position="838"/>
    </location>
</feature>
<name>A0A8J6CHP8_DIALT</name>
<feature type="signal peptide" evidence="12">
    <location>
        <begin position="1"/>
        <end position="19"/>
    </location>
</feature>
<evidence type="ECO:0000256" key="8">
    <source>
        <dbReference type="ARBA" id="ARBA00023201"/>
    </source>
</evidence>
<dbReference type="GO" id="GO:0098719">
    <property type="term" value="P:sodium ion import across plasma membrane"/>
    <property type="evidence" value="ECO:0007669"/>
    <property type="project" value="TreeGrafter"/>
</dbReference>
<feature type="domain" description="Cation/H+ exchanger transmembrane" evidence="13">
    <location>
        <begin position="126"/>
        <end position="532"/>
    </location>
</feature>
<protein>
    <recommendedName>
        <fullName evidence="9">Sodium/hydrogen exchanger</fullName>
    </recommendedName>
</protein>
<keyword evidence="15" id="KW-1185">Reference proteome</keyword>
<dbReference type="PANTHER" id="PTHR10110">
    <property type="entry name" value="SODIUM/HYDROGEN EXCHANGER"/>
    <property type="match status" value="1"/>
</dbReference>
<keyword evidence="6 9" id="KW-0406">Ion transport</keyword>
<comment type="caution">
    <text evidence="14">The sequence shown here is derived from an EMBL/GenBank/DDBJ whole genome shotgun (WGS) entry which is preliminary data.</text>
</comment>
<evidence type="ECO:0000256" key="10">
    <source>
        <dbReference type="SAM" id="MobiDB-lite"/>
    </source>
</evidence>
<feature type="transmembrane region" description="Helical" evidence="11">
    <location>
        <begin position="444"/>
        <end position="472"/>
    </location>
</feature>
<feature type="compositionally biased region" description="Basic residues" evidence="10">
    <location>
        <begin position="797"/>
        <end position="808"/>
    </location>
</feature>
<dbReference type="EMBL" id="JAGTXO010000001">
    <property type="protein sequence ID" value="KAG8470465.1"/>
    <property type="molecule type" value="Genomic_DNA"/>
</dbReference>